<dbReference type="InterPro" id="IPR009907">
    <property type="entry name" value="RpoY"/>
</dbReference>
<evidence type="ECO:0000313" key="7">
    <source>
        <dbReference type="Proteomes" id="UP000076490"/>
    </source>
</evidence>
<dbReference type="EMBL" id="LQNT01000009">
    <property type="protein sequence ID" value="KZE38289.1"/>
    <property type="molecule type" value="Genomic_DNA"/>
</dbReference>
<dbReference type="HAMAP" id="MF_01553">
    <property type="entry name" value="RNApol_bact_RpoY"/>
    <property type="match status" value="1"/>
</dbReference>
<comment type="caution">
    <text evidence="6">The sequence shown here is derived from an EMBL/GenBank/DDBJ whole genome shotgun (WGS) entry which is preliminary data.</text>
</comment>
<comment type="similarity">
    <text evidence="5">Belongs to the RNA polymerase subunit epsilon family.</text>
</comment>
<evidence type="ECO:0000313" key="6">
    <source>
        <dbReference type="EMBL" id="KZE38289.1"/>
    </source>
</evidence>
<dbReference type="RefSeq" id="WP_063179618.1">
    <property type="nucleotide sequence ID" value="NZ_LQNT01000009.1"/>
</dbReference>
<evidence type="ECO:0000256" key="5">
    <source>
        <dbReference type="HAMAP-Rule" id="MF_01553"/>
    </source>
</evidence>
<dbReference type="GO" id="GO:0000428">
    <property type="term" value="C:DNA-directed RNA polymerase complex"/>
    <property type="evidence" value="ECO:0007669"/>
    <property type="project" value="UniProtKB-KW"/>
</dbReference>
<dbReference type="Proteomes" id="UP000076490">
    <property type="component" value="Unassembled WGS sequence"/>
</dbReference>
<name>A0A165GZI1_9BACL</name>
<keyword evidence="4 5" id="KW-0804">Transcription</keyword>
<protein>
    <recommendedName>
        <fullName evidence="5">DNA-directed RNA polymerase subunit epsilon</fullName>
        <shortName evidence="5">RNAP epsilon subunit</shortName>
        <ecNumber evidence="5">2.7.7.6</ecNumber>
    </recommendedName>
    <alternativeName>
        <fullName evidence="5">RNA polymerase epsilon subunit</fullName>
    </alternativeName>
    <alternativeName>
        <fullName evidence="5">Transcriptase subunit epsilon</fullName>
    </alternativeName>
</protein>
<dbReference type="AlphaFoldDB" id="A0A165GZI1"/>
<keyword evidence="3 5" id="KW-0548">Nucleotidyltransferase</keyword>
<comment type="subunit">
    <text evidence="5">RNAP is composed of a core of 2 alpha, a beta and a beta' subunit. The core is associated with a delta subunit, and at least one of epsilon or omega. When a sigma factor is associated with the core the holoenzyme is formed, which can initiate transcription.</text>
</comment>
<comment type="function">
    <text evidence="5">A non-essential component of RNA polymerase (RNAP).</text>
</comment>
<proteinExistence type="inferred from homology"/>
<evidence type="ECO:0000256" key="2">
    <source>
        <dbReference type="ARBA" id="ARBA00022679"/>
    </source>
</evidence>
<reference evidence="6 7" key="1">
    <citation type="submission" date="2016-01" db="EMBL/GenBank/DDBJ databases">
        <title>Whole genome sequencing of Bhargavaea cecembensis T14.</title>
        <authorList>
            <person name="Hong K.W."/>
        </authorList>
    </citation>
    <scope>NUCLEOTIDE SEQUENCE [LARGE SCALE GENOMIC DNA]</scope>
    <source>
        <strain evidence="6 7">T14</strain>
    </source>
</reference>
<sequence length="69" mass="8294">MIYKVYYQENMHEVPVRENTKTLYVEAESVRAVRAALKERELYIEHIQALEDGHLEYEQKSPDFHVEQV</sequence>
<keyword evidence="2 5" id="KW-0808">Transferase</keyword>
<dbReference type="NCBIfam" id="NF010188">
    <property type="entry name" value="PRK13667.1"/>
    <property type="match status" value="1"/>
</dbReference>
<gene>
    <name evidence="5" type="primary">rpoY</name>
    <name evidence="6" type="ORF">AV656_05055</name>
</gene>
<evidence type="ECO:0000256" key="3">
    <source>
        <dbReference type="ARBA" id="ARBA00022695"/>
    </source>
</evidence>
<organism evidence="6 7">
    <name type="scientific">Bhargavaea cecembensis</name>
    <dbReference type="NCBI Taxonomy" id="394098"/>
    <lineage>
        <taxon>Bacteria</taxon>
        <taxon>Bacillati</taxon>
        <taxon>Bacillota</taxon>
        <taxon>Bacilli</taxon>
        <taxon>Bacillales</taxon>
        <taxon>Caryophanaceae</taxon>
        <taxon>Bhargavaea</taxon>
    </lineage>
</organism>
<evidence type="ECO:0000256" key="1">
    <source>
        <dbReference type="ARBA" id="ARBA00022478"/>
    </source>
</evidence>
<evidence type="ECO:0000256" key="4">
    <source>
        <dbReference type="ARBA" id="ARBA00023163"/>
    </source>
</evidence>
<dbReference type="GO" id="GO:0003899">
    <property type="term" value="F:DNA-directed RNA polymerase activity"/>
    <property type="evidence" value="ECO:0007669"/>
    <property type="project" value="UniProtKB-UniRule"/>
</dbReference>
<accession>A0A165GZI1</accession>
<dbReference type="OrthoDB" id="2147503at2"/>
<dbReference type="GO" id="GO:0003677">
    <property type="term" value="F:DNA binding"/>
    <property type="evidence" value="ECO:0007669"/>
    <property type="project" value="UniProtKB-UniRule"/>
</dbReference>
<dbReference type="EC" id="2.7.7.6" evidence="5"/>
<comment type="catalytic activity">
    <reaction evidence="5">
        <text>RNA(n) + a ribonucleoside 5'-triphosphate = RNA(n+1) + diphosphate</text>
        <dbReference type="Rhea" id="RHEA:21248"/>
        <dbReference type="Rhea" id="RHEA-COMP:14527"/>
        <dbReference type="Rhea" id="RHEA-COMP:17342"/>
        <dbReference type="ChEBI" id="CHEBI:33019"/>
        <dbReference type="ChEBI" id="CHEBI:61557"/>
        <dbReference type="ChEBI" id="CHEBI:140395"/>
        <dbReference type="EC" id="2.7.7.6"/>
    </reaction>
</comment>
<dbReference type="Pfam" id="PF07288">
    <property type="entry name" value="RpoY"/>
    <property type="match status" value="1"/>
</dbReference>
<dbReference type="GO" id="GO:0006351">
    <property type="term" value="P:DNA-templated transcription"/>
    <property type="evidence" value="ECO:0007669"/>
    <property type="project" value="UniProtKB-UniRule"/>
</dbReference>
<keyword evidence="1 5" id="KW-0240">DNA-directed RNA polymerase</keyword>
<dbReference type="Gene3D" id="3.10.20.730">
    <property type="entry name" value="RNAP, epsilon subunit-like"/>
    <property type="match status" value="1"/>
</dbReference>